<dbReference type="EMBL" id="BKAJ01000065">
    <property type="protein sequence ID" value="GEP56395.1"/>
    <property type="molecule type" value="Genomic_DNA"/>
</dbReference>
<dbReference type="Pfam" id="PF05118">
    <property type="entry name" value="Asp_Arg_Hydrox"/>
    <property type="match status" value="1"/>
</dbReference>
<accession>A0A512NBT6</accession>
<evidence type="ECO:0000313" key="6">
    <source>
        <dbReference type="Proteomes" id="UP000321058"/>
    </source>
</evidence>
<dbReference type="RefSeq" id="WP_147150463.1">
    <property type="nucleotide sequence ID" value="NZ_BKAJ01000065.1"/>
</dbReference>
<evidence type="ECO:0000256" key="2">
    <source>
        <dbReference type="ARBA" id="ARBA00022964"/>
    </source>
</evidence>
<sequence>MEALDEWLTTVREENAAFRAKTGAIKLAAFRAISYLLAMPRRLAKAVRGDGWASSVHDHQLPWLPLLPALKTTPMRDLRDHPWTQRLKQALPEIREELADVQRSFSLARYDSDLNPKRWTAYYFYLLGRPVREHLAACPRTAELLRQVPHNSFHVCFSAIEPEGSLHPHSGPINGSLVAHLGLEGCAGARIWVAGKSAEYRDGEVLVFDDSFVHWVEHSGTQTRYTLMVTFWHPELTWLERIFLKRVVRTAR</sequence>
<dbReference type="InterPro" id="IPR027443">
    <property type="entry name" value="IPNS-like_sf"/>
</dbReference>
<evidence type="ECO:0000256" key="3">
    <source>
        <dbReference type="ARBA" id="ARBA00023002"/>
    </source>
</evidence>
<dbReference type="Proteomes" id="UP000321058">
    <property type="component" value="Unassembled WGS sequence"/>
</dbReference>
<comment type="similarity">
    <text evidence="1">Belongs to the aspartyl/asparaginyl beta-hydroxylase family.</text>
</comment>
<dbReference type="InterPro" id="IPR051821">
    <property type="entry name" value="Asp/Asn_beta-hydroxylase"/>
</dbReference>
<dbReference type="GO" id="GO:0016020">
    <property type="term" value="C:membrane"/>
    <property type="evidence" value="ECO:0007669"/>
    <property type="project" value="TreeGrafter"/>
</dbReference>
<name>A0A512NBT6_9HYPH</name>
<gene>
    <name evidence="5" type="ORF">RSO01_35610</name>
</gene>
<evidence type="ECO:0000256" key="1">
    <source>
        <dbReference type="ARBA" id="ARBA00007730"/>
    </source>
</evidence>
<reference evidence="5 6" key="1">
    <citation type="submission" date="2019-07" db="EMBL/GenBank/DDBJ databases">
        <title>Whole genome shotgun sequence of Reyranella soli NBRC 108950.</title>
        <authorList>
            <person name="Hosoyama A."/>
            <person name="Uohara A."/>
            <person name="Ohji S."/>
            <person name="Ichikawa N."/>
        </authorList>
    </citation>
    <scope>NUCLEOTIDE SEQUENCE [LARGE SCALE GENOMIC DNA]</scope>
    <source>
        <strain evidence="5 6">NBRC 108950</strain>
    </source>
</reference>
<dbReference type="GO" id="GO:0051213">
    <property type="term" value="F:dioxygenase activity"/>
    <property type="evidence" value="ECO:0007669"/>
    <property type="project" value="UniProtKB-KW"/>
</dbReference>
<dbReference type="AlphaFoldDB" id="A0A512NBT6"/>
<dbReference type="SUPFAM" id="SSF51197">
    <property type="entry name" value="Clavaminate synthase-like"/>
    <property type="match status" value="1"/>
</dbReference>
<protein>
    <recommendedName>
        <fullName evidence="4">Aspartyl/asparaginy/proline hydroxylase domain-containing protein</fullName>
    </recommendedName>
</protein>
<keyword evidence="6" id="KW-1185">Reference proteome</keyword>
<dbReference type="PANTHER" id="PTHR46332:SF5">
    <property type="entry name" value="ASPARTATE BETA-HYDROXYLASE DOMAIN CONTAINING 2"/>
    <property type="match status" value="1"/>
</dbReference>
<keyword evidence="2" id="KW-0223">Dioxygenase</keyword>
<evidence type="ECO:0000313" key="5">
    <source>
        <dbReference type="EMBL" id="GEP56395.1"/>
    </source>
</evidence>
<keyword evidence="3" id="KW-0560">Oxidoreductase</keyword>
<organism evidence="5 6">
    <name type="scientific">Reyranella soli</name>
    <dbReference type="NCBI Taxonomy" id="1230389"/>
    <lineage>
        <taxon>Bacteria</taxon>
        <taxon>Pseudomonadati</taxon>
        <taxon>Pseudomonadota</taxon>
        <taxon>Alphaproteobacteria</taxon>
        <taxon>Hyphomicrobiales</taxon>
        <taxon>Reyranellaceae</taxon>
        <taxon>Reyranella</taxon>
    </lineage>
</organism>
<feature type="domain" description="Aspartyl/asparaginy/proline hydroxylase" evidence="4">
    <location>
        <begin position="90"/>
        <end position="234"/>
    </location>
</feature>
<dbReference type="OrthoDB" id="21665at2"/>
<proteinExistence type="inferred from homology"/>
<dbReference type="Gene3D" id="2.60.120.330">
    <property type="entry name" value="B-lactam Antibiotic, Isopenicillin N Synthase, Chain"/>
    <property type="match status" value="1"/>
</dbReference>
<evidence type="ECO:0000259" key="4">
    <source>
        <dbReference type="Pfam" id="PF05118"/>
    </source>
</evidence>
<comment type="caution">
    <text evidence="5">The sequence shown here is derived from an EMBL/GenBank/DDBJ whole genome shotgun (WGS) entry which is preliminary data.</text>
</comment>
<dbReference type="PANTHER" id="PTHR46332">
    <property type="entry name" value="ASPARTATE BETA-HYDROXYLASE DOMAIN-CONTAINING PROTEIN 2"/>
    <property type="match status" value="1"/>
</dbReference>
<dbReference type="InterPro" id="IPR007803">
    <property type="entry name" value="Asp/Arg/Pro-Hydrxlase"/>
</dbReference>